<protein>
    <recommendedName>
        <fullName evidence="1">Transcription activator GCR1-like domain-containing protein</fullName>
    </recommendedName>
</protein>
<dbReference type="PANTHER" id="PTHR37784">
    <property type="entry name" value="PROTEIN MSN1"/>
    <property type="match status" value="1"/>
</dbReference>
<evidence type="ECO:0000259" key="1">
    <source>
        <dbReference type="Pfam" id="PF12550"/>
    </source>
</evidence>
<dbReference type="GO" id="GO:0060963">
    <property type="term" value="P:positive regulation of ribosomal protein gene transcription by RNA polymerase II"/>
    <property type="evidence" value="ECO:0007669"/>
    <property type="project" value="TreeGrafter"/>
</dbReference>
<dbReference type="GO" id="GO:0000978">
    <property type="term" value="F:RNA polymerase II cis-regulatory region sequence-specific DNA binding"/>
    <property type="evidence" value="ECO:0007669"/>
    <property type="project" value="TreeGrafter"/>
</dbReference>
<dbReference type="InterPro" id="IPR022210">
    <property type="entry name" value="TF_GCR1-like"/>
</dbReference>
<dbReference type="Pfam" id="PF12550">
    <property type="entry name" value="GCR1_C"/>
    <property type="match status" value="1"/>
</dbReference>
<keyword evidence="3" id="KW-1185">Reference proteome</keyword>
<reference evidence="2" key="1">
    <citation type="submission" date="2022-11" db="EMBL/GenBank/DDBJ databases">
        <authorList>
            <person name="Morgan W.R."/>
            <person name="Tartar A."/>
        </authorList>
    </citation>
    <scope>NUCLEOTIDE SEQUENCE</scope>
    <source>
        <strain evidence="2">ARSEF 373</strain>
    </source>
</reference>
<feature type="domain" description="Transcription activator GCR1-like" evidence="1">
    <location>
        <begin position="46"/>
        <end position="102"/>
    </location>
</feature>
<dbReference type="GO" id="GO:0000981">
    <property type="term" value="F:DNA-binding transcription factor activity, RNA polymerase II-specific"/>
    <property type="evidence" value="ECO:0007669"/>
    <property type="project" value="TreeGrafter"/>
</dbReference>
<accession>A0AAV2YJM1</accession>
<gene>
    <name evidence="2" type="ORF">N0F65_004972</name>
</gene>
<evidence type="ECO:0000313" key="2">
    <source>
        <dbReference type="EMBL" id="DAZ94260.1"/>
    </source>
</evidence>
<name>A0AAV2YJM1_9STRA</name>
<sequence>MMSVGPSASRFQLQLADKFPFGTTTSSIRTPLKHCHVCGPLARVEDGGPSIQSLDREHGSRWRRSDKERKMYWRRKQVIDAIDEFAQAHGIVHDDAVAQIESIHVSHKLTLNTISKHLKEKSHVITCT</sequence>
<organism evidence="2 3">
    <name type="scientific">Lagenidium giganteum</name>
    <dbReference type="NCBI Taxonomy" id="4803"/>
    <lineage>
        <taxon>Eukaryota</taxon>
        <taxon>Sar</taxon>
        <taxon>Stramenopiles</taxon>
        <taxon>Oomycota</taxon>
        <taxon>Peronosporomycetes</taxon>
        <taxon>Pythiales</taxon>
        <taxon>Pythiaceae</taxon>
    </lineage>
</organism>
<dbReference type="EMBL" id="DAKRPA010000260">
    <property type="protein sequence ID" value="DAZ94260.1"/>
    <property type="molecule type" value="Genomic_DNA"/>
</dbReference>
<dbReference type="PANTHER" id="PTHR37784:SF4">
    <property type="entry name" value="TRANSCRIPTION FACTOR-LIKE PROTEIN EUC1"/>
    <property type="match status" value="1"/>
</dbReference>
<reference evidence="2" key="2">
    <citation type="journal article" date="2023" name="Microbiol Resour">
        <title>Decontamination and Annotation of the Draft Genome Sequence of the Oomycete Lagenidium giganteum ARSEF 373.</title>
        <authorList>
            <person name="Morgan W.R."/>
            <person name="Tartar A."/>
        </authorList>
    </citation>
    <scope>NUCLEOTIDE SEQUENCE</scope>
    <source>
        <strain evidence="2">ARSEF 373</strain>
    </source>
</reference>
<proteinExistence type="predicted"/>
<dbReference type="Proteomes" id="UP001146120">
    <property type="component" value="Unassembled WGS sequence"/>
</dbReference>
<dbReference type="AlphaFoldDB" id="A0AAV2YJM1"/>
<evidence type="ECO:0000313" key="3">
    <source>
        <dbReference type="Proteomes" id="UP001146120"/>
    </source>
</evidence>
<comment type="caution">
    <text evidence="2">The sequence shown here is derived from an EMBL/GenBank/DDBJ whole genome shotgun (WGS) entry which is preliminary data.</text>
</comment>
<dbReference type="InterPro" id="IPR052146">
    <property type="entry name" value="HOT1"/>
</dbReference>